<dbReference type="EC" id="4.3.3.7" evidence="4 12"/>
<keyword evidence="6 12" id="KW-0028">Amino-acid biosynthesis</keyword>
<evidence type="ECO:0000256" key="4">
    <source>
        <dbReference type="ARBA" id="ARBA00012086"/>
    </source>
</evidence>
<keyword evidence="5 12" id="KW-0963">Cytoplasm</keyword>
<comment type="similarity">
    <text evidence="3 12 13">Belongs to the DapA family.</text>
</comment>
<feature type="binding site" evidence="12 15">
    <location>
        <position position="46"/>
    </location>
    <ligand>
        <name>pyruvate</name>
        <dbReference type="ChEBI" id="CHEBI:15361"/>
    </ligand>
</feature>
<comment type="caution">
    <text evidence="12">Was originally thought to be a dihydrodipicolinate synthase (DHDPS), catalyzing the condensation of (S)-aspartate-beta-semialdehyde [(S)-ASA] and pyruvate to dihydrodipicolinate (DHDP). However, it was shown in E.coli that the product of the enzymatic reaction is not dihydrodipicolinate but in fact (4S)-4-hydroxy-2,3,4,5-tetrahydro-(2S)-dipicolinic acid (HTPA), and that the consecutive dehydration reaction leading to DHDP is not spontaneous but catalyzed by DapB.</text>
</comment>
<evidence type="ECO:0000256" key="15">
    <source>
        <dbReference type="PIRSR" id="PIRSR001365-2"/>
    </source>
</evidence>
<dbReference type="SMART" id="SM01130">
    <property type="entry name" value="DHDPS"/>
    <property type="match status" value="1"/>
</dbReference>
<dbReference type="HAMAP" id="MF_00418">
    <property type="entry name" value="DapA"/>
    <property type="match status" value="1"/>
</dbReference>
<protein>
    <recommendedName>
        <fullName evidence="4 12">4-hydroxy-tetrahydrodipicolinate synthase</fullName>
        <shortName evidence="12">HTPA synthase</shortName>
        <ecNumber evidence="4 12">4.3.3.7</ecNumber>
    </recommendedName>
</protein>
<dbReference type="UniPathway" id="UPA00034">
    <property type="reaction ID" value="UER00017"/>
</dbReference>
<evidence type="ECO:0000256" key="7">
    <source>
        <dbReference type="ARBA" id="ARBA00022915"/>
    </source>
</evidence>
<evidence type="ECO:0000256" key="12">
    <source>
        <dbReference type="HAMAP-Rule" id="MF_00418"/>
    </source>
</evidence>
<evidence type="ECO:0000256" key="8">
    <source>
        <dbReference type="ARBA" id="ARBA00023154"/>
    </source>
</evidence>
<sequence length="294" mass="32481">MQPIEGSYVALITPFRNGRIDEGRLRRLVDFHIKNRTDGIVPCGTTGESPTLSHEEHKRVIRIVINQARGRIPVMAGTGSNSTDEALELTADAKKSGADSALLVCPYYNRPMQRGMYLHFGRIASRVKILIFIYNIPSRTGVNLEPETLAMLSRDFSNIAGVKEASGSVDQARRIIKLCGRNFCLLSGDDALTLPMMAVGGRGVISVLANIMPGEVSRMVRMFLTGDAGAAMKIHRRLLPLMKALFIETNPIPLKTAMMLMKMDSGEMRLPLSPMSAQNLVKLKKTLRQFDLLK</sequence>
<keyword evidence="9 12" id="KW-0456">Lyase</keyword>
<evidence type="ECO:0000256" key="11">
    <source>
        <dbReference type="ARBA" id="ARBA00047836"/>
    </source>
</evidence>
<keyword evidence="10 12" id="KW-0704">Schiff base</keyword>
<organism evidence="16 17">
    <name type="scientific">Candidatus Desantisbacteria bacterium CG_4_10_14_0_8_um_filter_48_22</name>
    <dbReference type="NCBI Taxonomy" id="1974543"/>
    <lineage>
        <taxon>Bacteria</taxon>
        <taxon>Candidatus Desantisiibacteriota</taxon>
    </lineage>
</organism>
<reference evidence="17" key="1">
    <citation type="submission" date="2017-09" db="EMBL/GenBank/DDBJ databases">
        <title>Depth-based differentiation of microbial function through sediment-hosted aquifers and enrichment of novel symbionts in the deep terrestrial subsurface.</title>
        <authorList>
            <person name="Probst A.J."/>
            <person name="Ladd B."/>
            <person name="Jarett J.K."/>
            <person name="Geller-Mcgrath D.E."/>
            <person name="Sieber C.M.K."/>
            <person name="Emerson J.B."/>
            <person name="Anantharaman K."/>
            <person name="Thomas B.C."/>
            <person name="Malmstrom R."/>
            <person name="Stieglmeier M."/>
            <person name="Klingl A."/>
            <person name="Woyke T."/>
            <person name="Ryan C.M."/>
            <person name="Banfield J.F."/>
        </authorList>
    </citation>
    <scope>NUCLEOTIDE SEQUENCE [LARGE SCALE GENOMIC DNA]</scope>
</reference>
<evidence type="ECO:0000256" key="1">
    <source>
        <dbReference type="ARBA" id="ARBA00003294"/>
    </source>
</evidence>
<dbReference type="InterPro" id="IPR020625">
    <property type="entry name" value="Schiff_base-form_aldolases_AS"/>
</dbReference>
<evidence type="ECO:0000256" key="10">
    <source>
        <dbReference type="ARBA" id="ARBA00023270"/>
    </source>
</evidence>
<keyword evidence="8 12" id="KW-0457">Lysine biosynthesis</keyword>
<evidence type="ECO:0000256" key="14">
    <source>
        <dbReference type="PIRSR" id="PIRSR001365-1"/>
    </source>
</evidence>
<dbReference type="PANTHER" id="PTHR12128">
    <property type="entry name" value="DIHYDRODIPICOLINATE SYNTHASE"/>
    <property type="match status" value="1"/>
</dbReference>
<dbReference type="Gene3D" id="3.20.20.70">
    <property type="entry name" value="Aldolase class I"/>
    <property type="match status" value="1"/>
</dbReference>
<dbReference type="Pfam" id="PF00701">
    <property type="entry name" value="DHDPS"/>
    <property type="match status" value="1"/>
</dbReference>
<comment type="subcellular location">
    <subcellularLocation>
        <location evidence="12">Cytoplasm</location>
    </subcellularLocation>
</comment>
<dbReference type="EMBL" id="PFMR01000090">
    <property type="protein sequence ID" value="PIZ17716.1"/>
    <property type="molecule type" value="Genomic_DNA"/>
</dbReference>
<dbReference type="PIRSF" id="PIRSF001365">
    <property type="entry name" value="DHDPS"/>
    <property type="match status" value="1"/>
</dbReference>
<comment type="catalytic activity">
    <reaction evidence="11 12">
        <text>L-aspartate 4-semialdehyde + pyruvate = (2S,4S)-4-hydroxy-2,3,4,5-tetrahydrodipicolinate + H2O + H(+)</text>
        <dbReference type="Rhea" id="RHEA:34171"/>
        <dbReference type="ChEBI" id="CHEBI:15361"/>
        <dbReference type="ChEBI" id="CHEBI:15377"/>
        <dbReference type="ChEBI" id="CHEBI:15378"/>
        <dbReference type="ChEBI" id="CHEBI:67139"/>
        <dbReference type="ChEBI" id="CHEBI:537519"/>
        <dbReference type="EC" id="4.3.3.7"/>
    </reaction>
</comment>
<dbReference type="NCBIfam" id="TIGR00674">
    <property type="entry name" value="dapA"/>
    <property type="match status" value="1"/>
</dbReference>
<evidence type="ECO:0000256" key="13">
    <source>
        <dbReference type="PIRNR" id="PIRNR001365"/>
    </source>
</evidence>
<comment type="function">
    <text evidence="1 12">Catalyzes the condensation of (S)-aspartate-beta-semialdehyde [(S)-ASA] and pyruvate to 4-hydroxy-tetrahydrodipicolinate (HTPA).</text>
</comment>
<comment type="caution">
    <text evidence="16">The sequence shown here is derived from an EMBL/GenBank/DDBJ whole genome shotgun (WGS) entry which is preliminary data.</text>
</comment>
<dbReference type="SUPFAM" id="SSF51569">
    <property type="entry name" value="Aldolase"/>
    <property type="match status" value="1"/>
</dbReference>
<dbReference type="Proteomes" id="UP000229307">
    <property type="component" value="Unassembled WGS sequence"/>
</dbReference>
<comment type="subunit">
    <text evidence="12">Homotetramer; dimer of dimers.</text>
</comment>
<dbReference type="InterPro" id="IPR002220">
    <property type="entry name" value="DapA-like"/>
</dbReference>
<dbReference type="CDD" id="cd00950">
    <property type="entry name" value="DHDPS"/>
    <property type="match status" value="1"/>
</dbReference>
<feature type="active site" description="Proton donor/acceptor" evidence="12 14">
    <location>
        <position position="134"/>
    </location>
</feature>
<evidence type="ECO:0000313" key="16">
    <source>
        <dbReference type="EMBL" id="PIZ17716.1"/>
    </source>
</evidence>
<feature type="active site" description="Schiff-base intermediate with substrate" evidence="12 14">
    <location>
        <position position="163"/>
    </location>
</feature>
<name>A0A2M7SDW0_9BACT</name>
<dbReference type="GO" id="GO:0005829">
    <property type="term" value="C:cytosol"/>
    <property type="evidence" value="ECO:0007669"/>
    <property type="project" value="TreeGrafter"/>
</dbReference>
<dbReference type="PROSITE" id="PS00666">
    <property type="entry name" value="DHDPS_2"/>
    <property type="match status" value="1"/>
</dbReference>
<dbReference type="GO" id="GO:0009089">
    <property type="term" value="P:lysine biosynthetic process via diaminopimelate"/>
    <property type="evidence" value="ECO:0007669"/>
    <property type="project" value="UniProtKB-UniRule"/>
</dbReference>
<feature type="binding site" evidence="12 15">
    <location>
        <position position="205"/>
    </location>
    <ligand>
        <name>pyruvate</name>
        <dbReference type="ChEBI" id="CHEBI:15361"/>
    </ligand>
</feature>
<evidence type="ECO:0000256" key="9">
    <source>
        <dbReference type="ARBA" id="ARBA00023239"/>
    </source>
</evidence>
<dbReference type="InterPro" id="IPR005263">
    <property type="entry name" value="DapA"/>
</dbReference>
<evidence type="ECO:0000256" key="5">
    <source>
        <dbReference type="ARBA" id="ARBA00022490"/>
    </source>
</evidence>
<gene>
    <name evidence="12" type="primary">dapA</name>
    <name evidence="16" type="ORF">COY52_03305</name>
</gene>
<evidence type="ECO:0000313" key="17">
    <source>
        <dbReference type="Proteomes" id="UP000229307"/>
    </source>
</evidence>
<accession>A0A2M7SDW0</accession>
<dbReference type="PROSITE" id="PS00665">
    <property type="entry name" value="DHDPS_1"/>
    <property type="match status" value="1"/>
</dbReference>
<feature type="site" description="Part of a proton relay during catalysis" evidence="12">
    <location>
        <position position="108"/>
    </location>
</feature>
<feature type="site" description="Part of a proton relay during catalysis" evidence="12">
    <location>
        <position position="45"/>
    </location>
</feature>
<evidence type="ECO:0000256" key="2">
    <source>
        <dbReference type="ARBA" id="ARBA00005120"/>
    </source>
</evidence>
<proteinExistence type="inferred from homology"/>
<dbReference type="PRINTS" id="PR00146">
    <property type="entry name" value="DHPICSNTHASE"/>
</dbReference>
<dbReference type="InterPro" id="IPR013785">
    <property type="entry name" value="Aldolase_TIM"/>
</dbReference>
<evidence type="ECO:0000256" key="3">
    <source>
        <dbReference type="ARBA" id="ARBA00007592"/>
    </source>
</evidence>
<dbReference type="GO" id="GO:0019877">
    <property type="term" value="P:diaminopimelate biosynthetic process"/>
    <property type="evidence" value="ECO:0007669"/>
    <property type="project" value="UniProtKB-UniRule"/>
</dbReference>
<keyword evidence="7 12" id="KW-0220">Diaminopimelate biosynthesis</keyword>
<dbReference type="GO" id="GO:0008840">
    <property type="term" value="F:4-hydroxy-tetrahydrodipicolinate synthase activity"/>
    <property type="evidence" value="ECO:0007669"/>
    <property type="project" value="UniProtKB-UniRule"/>
</dbReference>
<evidence type="ECO:0000256" key="6">
    <source>
        <dbReference type="ARBA" id="ARBA00022605"/>
    </source>
</evidence>
<dbReference type="InterPro" id="IPR020624">
    <property type="entry name" value="Schiff_base-form_aldolases_CS"/>
</dbReference>
<dbReference type="AlphaFoldDB" id="A0A2M7SDW0"/>
<dbReference type="PANTHER" id="PTHR12128:SF66">
    <property type="entry name" value="4-HYDROXY-2-OXOGLUTARATE ALDOLASE, MITOCHONDRIAL"/>
    <property type="match status" value="1"/>
</dbReference>
<comment type="pathway">
    <text evidence="2 12">Amino-acid biosynthesis; L-lysine biosynthesis via DAP pathway; (S)-tetrahydrodipicolinate from L-aspartate: step 3/4.</text>
</comment>